<comment type="caution">
    <text evidence="2">The sequence shown here is derived from an EMBL/GenBank/DDBJ whole genome shotgun (WGS) entry which is preliminary data.</text>
</comment>
<organism evidence="2 3">
    <name type="scientific">Ruminococcus bromii</name>
    <dbReference type="NCBI Taxonomy" id="40518"/>
    <lineage>
        <taxon>Bacteria</taxon>
        <taxon>Bacillati</taxon>
        <taxon>Bacillota</taxon>
        <taxon>Clostridia</taxon>
        <taxon>Eubacteriales</taxon>
        <taxon>Oscillospiraceae</taxon>
        <taxon>Ruminococcus</taxon>
    </lineage>
</organism>
<feature type="transmembrane region" description="Helical" evidence="1">
    <location>
        <begin position="470"/>
        <end position="491"/>
    </location>
</feature>
<feature type="transmembrane region" description="Helical" evidence="1">
    <location>
        <begin position="156"/>
        <end position="180"/>
    </location>
</feature>
<feature type="transmembrane region" description="Helical" evidence="1">
    <location>
        <begin position="192"/>
        <end position="210"/>
    </location>
</feature>
<keyword evidence="1" id="KW-0812">Transmembrane</keyword>
<dbReference type="Proteomes" id="UP000233425">
    <property type="component" value="Unassembled WGS sequence"/>
</dbReference>
<gene>
    <name evidence="2" type="ORF">RBATCC27255_00734</name>
</gene>
<evidence type="ECO:0000313" key="3">
    <source>
        <dbReference type="Proteomes" id="UP000233425"/>
    </source>
</evidence>
<feature type="transmembrane region" description="Helical" evidence="1">
    <location>
        <begin position="248"/>
        <end position="269"/>
    </location>
</feature>
<sequence>MLKTLIKLQFQKALARYTANSSNKKKNGKKSSFNSPAVYLALLAFVGVVFAFMFYNIFRMMASMLATSGFSWLYFLYVMGASFVISTIGCIFLSLSQLYEAKDNELLLSMPIPPRSILFCRMLPLYAQNLLFCALVQVPAFAAYATNASVSASLVVSQIVILLLVPLLSLSVSCILGWLIAFVTSRTRHKNVVTIVFSLVFFALYFYLYYQAEDLVKALAANSIGIGANIMDSAYPLYLTGLGASGDLLPLFGVAVVIIAFFAVVYAVLSHSFIKLATAKKGAKKAVYKEKTLKVSSASKALLRKERMMFTGNATYMLNSGLSALIMVGGTIYAVFQFNMVNTLPSEFTDIISVYLPLIISFVIAVGPISAASISMEAKNLWLMQSLPVSSLQVLTQKLKLHFIVNGVVSLVPSVVLSIMLGMKPVNIIITILIPIIFSLFSGLLGLMFDLKKPKLDWNTTAEAVKQSASVMLSLLISVLAVCVPVIAYSVLLSFEIKILTEIFLACTAFYFILISLPIWYWIKNKGTKVFANL</sequence>
<protein>
    <recommendedName>
        <fullName evidence="4">ABC-2 type transport system permease protein</fullName>
    </recommendedName>
</protein>
<keyword evidence="3" id="KW-1185">Reference proteome</keyword>
<keyword evidence="1" id="KW-0472">Membrane</keyword>
<feature type="transmembrane region" description="Helical" evidence="1">
    <location>
        <begin position="356"/>
        <end position="378"/>
    </location>
</feature>
<dbReference type="RefSeq" id="WP_101028802.1">
    <property type="nucleotide sequence ID" value="NZ_CABMMZ010000038.1"/>
</dbReference>
<feature type="transmembrane region" description="Helical" evidence="1">
    <location>
        <begin position="70"/>
        <end position="95"/>
    </location>
</feature>
<feature type="transmembrane region" description="Helical" evidence="1">
    <location>
        <begin position="399"/>
        <end position="422"/>
    </location>
</feature>
<keyword evidence="1" id="KW-1133">Transmembrane helix</keyword>
<feature type="transmembrane region" description="Helical" evidence="1">
    <location>
        <begin position="125"/>
        <end position="144"/>
    </location>
</feature>
<evidence type="ECO:0008006" key="4">
    <source>
        <dbReference type="Google" id="ProtNLM"/>
    </source>
</evidence>
<evidence type="ECO:0000313" key="2">
    <source>
        <dbReference type="EMBL" id="PKD31819.1"/>
    </source>
</evidence>
<evidence type="ECO:0000256" key="1">
    <source>
        <dbReference type="SAM" id="Phobius"/>
    </source>
</evidence>
<proteinExistence type="predicted"/>
<dbReference type="EMBL" id="NNSR01000038">
    <property type="protein sequence ID" value="PKD31819.1"/>
    <property type="molecule type" value="Genomic_DNA"/>
</dbReference>
<feature type="transmembrane region" description="Helical" evidence="1">
    <location>
        <begin position="314"/>
        <end position="336"/>
    </location>
</feature>
<accession>A0A2N0UXY6</accession>
<name>A0A2N0UXY6_9FIRM</name>
<dbReference type="AlphaFoldDB" id="A0A2N0UXY6"/>
<reference evidence="2" key="1">
    <citation type="journal article" date="2018" name="Environ. Microbiol.">
        <title>Sporulation capability and amylosome conservation among diverse human colonic and rumen isolates of the keystone starch-degrader Ruminococcus bromii.</title>
        <authorList>
            <person name="Mukhopadhya I."/>
            <person name="Morais S."/>
            <person name="Laverde-Gomez J."/>
            <person name="Sheridan P.O."/>
            <person name="Walker A.W."/>
            <person name="Kelly W."/>
            <person name="Klieve A.V."/>
            <person name="Ouwerkerk D."/>
            <person name="Duncan S.H."/>
            <person name="Louis P."/>
            <person name="Koropatkin N."/>
            <person name="Cockburn D."/>
            <person name="Kibler R."/>
            <person name="Cooper P.J."/>
            <person name="Sandoval C."/>
            <person name="Crost E."/>
            <person name="Juge N."/>
            <person name="Bayer E.A."/>
            <person name="Flint H.J."/>
        </authorList>
    </citation>
    <scope>NUCLEOTIDE SEQUENCE [LARGE SCALE GENOMIC DNA]</scope>
    <source>
        <strain evidence="2">ATCC 27255</strain>
    </source>
</reference>
<feature type="transmembrane region" description="Helical" evidence="1">
    <location>
        <begin position="428"/>
        <end position="449"/>
    </location>
</feature>
<feature type="transmembrane region" description="Helical" evidence="1">
    <location>
        <begin position="503"/>
        <end position="523"/>
    </location>
</feature>
<feature type="transmembrane region" description="Helical" evidence="1">
    <location>
        <begin position="37"/>
        <end position="58"/>
    </location>
</feature>